<name>A0A2Z4Z8I5_9PSED</name>
<dbReference type="PANTHER" id="PTHR35147">
    <property type="entry name" value="CHEMORECEPTOR GLUTAMINE DEAMIDASE CHED-RELATED"/>
    <property type="match status" value="1"/>
</dbReference>
<dbReference type="SUPFAM" id="SSF64438">
    <property type="entry name" value="CNF1/YfiH-like putative cysteine hydrolases"/>
    <property type="match status" value="1"/>
</dbReference>
<dbReference type="GO" id="GO:0006935">
    <property type="term" value="P:chemotaxis"/>
    <property type="evidence" value="ECO:0007669"/>
    <property type="project" value="UniProtKB-UniRule"/>
</dbReference>
<dbReference type="CDD" id="cd16352">
    <property type="entry name" value="CheD"/>
    <property type="match status" value="1"/>
</dbReference>
<comment type="function">
    <text evidence="3">Probably deamidates glutamine residues to glutamate on methyl-accepting chemotaxis receptors (MCPs), playing an important role in chemotaxis.</text>
</comment>
<keyword evidence="2 3" id="KW-0378">Hydrolase</keyword>
<dbReference type="InterPro" id="IPR011324">
    <property type="entry name" value="Cytotoxic_necrot_fac-like_cat"/>
</dbReference>
<evidence type="ECO:0000256" key="2">
    <source>
        <dbReference type="ARBA" id="ARBA00022801"/>
    </source>
</evidence>
<evidence type="ECO:0000256" key="3">
    <source>
        <dbReference type="HAMAP-Rule" id="MF_01440"/>
    </source>
</evidence>
<dbReference type="KEGG" id="pthv:CE140_08480"/>
<dbReference type="HAMAP" id="MF_01440">
    <property type="entry name" value="CheD"/>
    <property type="match status" value="1"/>
</dbReference>
<dbReference type="InterPro" id="IPR038592">
    <property type="entry name" value="CheD-like_sf"/>
</dbReference>
<dbReference type="InterPro" id="IPR005659">
    <property type="entry name" value="Chemorcpt_Glu_NH3ase_CheD"/>
</dbReference>
<dbReference type="Proteomes" id="UP000251666">
    <property type="component" value="Chromosome"/>
</dbReference>
<organism evidence="4 5">
    <name type="scientific">Pseudomonas thivervalensis</name>
    <dbReference type="NCBI Taxonomy" id="86265"/>
    <lineage>
        <taxon>Bacteria</taxon>
        <taxon>Pseudomonadati</taxon>
        <taxon>Pseudomonadota</taxon>
        <taxon>Gammaproteobacteria</taxon>
        <taxon>Pseudomonadales</taxon>
        <taxon>Pseudomonadaceae</taxon>
        <taxon>Pseudomonas</taxon>
    </lineage>
</organism>
<protein>
    <recommendedName>
        <fullName evidence="3">Probable chemoreceptor glutamine deamidase CheD</fullName>
        <ecNumber evidence="3">3.5.1.44</ecNumber>
    </recommendedName>
</protein>
<dbReference type="PANTHER" id="PTHR35147:SF3">
    <property type="entry name" value="CHEMORECEPTOR GLUTAMINE DEAMIDASE CHED 1-RELATED"/>
    <property type="match status" value="1"/>
</dbReference>
<dbReference type="Gene3D" id="3.30.1330.200">
    <property type="match status" value="1"/>
</dbReference>
<dbReference type="EC" id="3.5.1.44" evidence="3"/>
<evidence type="ECO:0000256" key="1">
    <source>
        <dbReference type="ARBA" id="ARBA00022500"/>
    </source>
</evidence>
<gene>
    <name evidence="3" type="primary">cheD</name>
    <name evidence="4" type="ORF">CEQ51_08320</name>
</gene>
<comment type="similarity">
    <text evidence="3">Belongs to the CheD family.</text>
</comment>
<reference evidence="5" key="1">
    <citation type="journal article" date="2021" name="Front. Microbiol.">
        <title>Genomic Analysis of the 1-Aminocyclopropane-1-Carboxylate Deaminase-Producing Pseudomonas thivervalensis SC5 Reveals Its Multifaceted Roles in Soil and in Beneficial Interactions With Plants.</title>
        <authorList>
            <person name="Nascimento F.X."/>
            <person name="Uron P."/>
            <person name="Glick B.R."/>
            <person name="Giachini A."/>
            <person name="Rossi M.J."/>
        </authorList>
    </citation>
    <scope>NUCLEOTIDE SEQUENCE [LARGE SCALE GENOMIC DNA]</scope>
    <source>
        <strain evidence="5">PLM3</strain>
    </source>
</reference>
<accession>A0A2Z4Z8I5</accession>
<evidence type="ECO:0000313" key="5">
    <source>
        <dbReference type="Proteomes" id="UP000251666"/>
    </source>
</evidence>
<keyword evidence="1 3" id="KW-0145">Chemotaxis</keyword>
<dbReference type="AlphaFoldDB" id="A0A2Z4Z8I5"/>
<comment type="catalytic activity">
    <reaction evidence="3">
        <text>L-glutaminyl-[protein] + H2O = L-glutamyl-[protein] + NH4(+)</text>
        <dbReference type="Rhea" id="RHEA:16441"/>
        <dbReference type="Rhea" id="RHEA-COMP:10207"/>
        <dbReference type="Rhea" id="RHEA-COMP:10208"/>
        <dbReference type="ChEBI" id="CHEBI:15377"/>
        <dbReference type="ChEBI" id="CHEBI:28938"/>
        <dbReference type="ChEBI" id="CHEBI:29973"/>
        <dbReference type="ChEBI" id="CHEBI:30011"/>
        <dbReference type="EC" id="3.5.1.44"/>
    </reaction>
</comment>
<evidence type="ECO:0000313" key="4">
    <source>
        <dbReference type="EMBL" id="AXA60075.1"/>
    </source>
</evidence>
<dbReference type="RefSeq" id="WP_208666873.1">
    <property type="nucleotide sequence ID" value="NZ_CP022201.1"/>
</dbReference>
<proteinExistence type="inferred from homology"/>
<sequence length="170" mass="18811">MRRHDGIIEIFLQPGELYFGDRYTRIRTLLGSCVSMVCWHPKRLIGGMSHFMLPTRPLPSANELDGRYGDEAIALMLREASLQGVSLAEFRIQLFGGGDMFPAIGRQKGNQVGKKNVEAAKQLLQAHGLSCSGAHVEGVGHRNLIFDLWSGHVSLKHIPPTPDVRQGKRA</sequence>
<dbReference type="GO" id="GO:0050568">
    <property type="term" value="F:protein-glutamine glutaminase activity"/>
    <property type="evidence" value="ECO:0007669"/>
    <property type="project" value="UniProtKB-UniRule"/>
</dbReference>
<dbReference type="Pfam" id="PF03975">
    <property type="entry name" value="CheD"/>
    <property type="match status" value="1"/>
</dbReference>
<keyword evidence="5" id="KW-1185">Reference proteome</keyword>
<dbReference type="EMBL" id="CP022202">
    <property type="protein sequence ID" value="AXA60075.1"/>
    <property type="molecule type" value="Genomic_DNA"/>
</dbReference>